<name>A0A0M2V557_9GAMM</name>
<dbReference type="STRING" id="336831.WG68_08630"/>
<evidence type="ECO:0000313" key="1">
    <source>
        <dbReference type="EMBL" id="KKO45771.1"/>
    </source>
</evidence>
<reference evidence="1 2" key="1">
    <citation type="submission" date="2015-03" db="EMBL/GenBank/DDBJ databases">
        <title>Draft genome sequences of two protease-producing strains of Arsukibacterium isolated from two cold and alkaline environments.</title>
        <authorList>
            <person name="Lylloff J.E."/>
            <person name="Skov L.B."/>
            <person name="Jepsen M."/>
            <person name="Hallin P.F."/>
            <person name="Sorensen S.J."/>
            <person name="Stougaard P."/>
            <person name="Glaring M.A."/>
        </authorList>
    </citation>
    <scope>NUCLEOTIDE SEQUENCE [LARGE SCALE GENOMIC DNA]</scope>
    <source>
        <strain evidence="1 2">GCM72</strain>
    </source>
</reference>
<dbReference type="Proteomes" id="UP000034228">
    <property type="component" value="Unassembled WGS sequence"/>
</dbReference>
<evidence type="ECO:0000313" key="2">
    <source>
        <dbReference type="Proteomes" id="UP000034228"/>
    </source>
</evidence>
<keyword evidence="2" id="KW-1185">Reference proteome</keyword>
<protein>
    <submittedName>
        <fullName evidence="1">Uncharacterized protein</fullName>
    </submittedName>
</protein>
<organism evidence="1 2">
    <name type="scientific">Arsukibacterium ikkense</name>
    <dbReference type="NCBI Taxonomy" id="336831"/>
    <lineage>
        <taxon>Bacteria</taxon>
        <taxon>Pseudomonadati</taxon>
        <taxon>Pseudomonadota</taxon>
        <taxon>Gammaproteobacteria</taxon>
        <taxon>Chromatiales</taxon>
        <taxon>Chromatiaceae</taxon>
        <taxon>Arsukibacterium</taxon>
    </lineage>
</organism>
<dbReference type="AlphaFoldDB" id="A0A0M2V557"/>
<dbReference type="EMBL" id="LAHO01000007">
    <property type="protein sequence ID" value="KKO45771.1"/>
    <property type="molecule type" value="Genomic_DNA"/>
</dbReference>
<gene>
    <name evidence="1" type="ORF">WG68_08630</name>
</gene>
<comment type="caution">
    <text evidence="1">The sequence shown here is derived from an EMBL/GenBank/DDBJ whole genome shotgun (WGS) entry which is preliminary data.</text>
</comment>
<proteinExistence type="predicted"/>
<accession>A0A0M2V557</accession>
<sequence>MAGIPRHFQLFRTTASYVLEIKQKEINMMDETEIMEELEYVLSALHNSHDTLACLNEPVQLDFFRESPQVRFYEDDEKLVILIRDQCILKRPVLIKHEDWNDILR</sequence>